<name>A0A679J5J8_9HYPH</name>
<dbReference type="PANTHER" id="PTHR34129:SF1">
    <property type="entry name" value="DUF952 DOMAIN-CONTAINING PROTEIN"/>
    <property type="match status" value="1"/>
</dbReference>
<dbReference type="PANTHER" id="PTHR34129">
    <property type="entry name" value="BLR1139 PROTEIN"/>
    <property type="match status" value="1"/>
</dbReference>
<proteinExistence type="predicted"/>
<dbReference type="AlphaFoldDB" id="A0A679J5J8"/>
<evidence type="ECO:0008006" key="2">
    <source>
        <dbReference type="Google" id="ProtNLM"/>
    </source>
</evidence>
<evidence type="ECO:0000313" key="1">
    <source>
        <dbReference type="EMBL" id="CAA2103224.1"/>
    </source>
</evidence>
<organism evidence="1">
    <name type="scientific">Methylobacterium bullatum</name>
    <dbReference type="NCBI Taxonomy" id="570505"/>
    <lineage>
        <taxon>Bacteria</taxon>
        <taxon>Pseudomonadati</taxon>
        <taxon>Pseudomonadota</taxon>
        <taxon>Alphaproteobacteria</taxon>
        <taxon>Hyphomicrobiales</taxon>
        <taxon>Methylobacteriaceae</taxon>
        <taxon>Methylobacterium</taxon>
    </lineage>
</organism>
<accession>A0A679J5J8</accession>
<reference evidence="1" key="1">
    <citation type="submission" date="2019-12" db="EMBL/GenBank/DDBJ databases">
        <authorList>
            <person name="Cremers G."/>
        </authorList>
    </citation>
    <scope>NUCLEOTIDE SEQUENCE</scope>
    <source>
        <strain evidence="1">Mbul1</strain>
    </source>
</reference>
<dbReference type="SUPFAM" id="SSF56399">
    <property type="entry name" value="ADP-ribosylation"/>
    <property type="match status" value="1"/>
</dbReference>
<dbReference type="EMBL" id="LR743504">
    <property type="protein sequence ID" value="CAA2103224.1"/>
    <property type="molecule type" value="Genomic_DNA"/>
</dbReference>
<gene>
    <name evidence="1" type="ORF">MBUL_02085</name>
</gene>
<protein>
    <recommendedName>
        <fullName evidence="2">Dihydroorotate dehydrogenase</fullName>
    </recommendedName>
</protein>
<dbReference type="Gene3D" id="3.20.170.20">
    <property type="entry name" value="Protein of unknown function DUF952"/>
    <property type="match status" value="1"/>
</dbReference>
<sequence>MPVIYKICPRALWREAEEAGRFAGAPVDLTDGFIHFSTADQVAETAARHFAGVSDLLLIGIEAEALGEALRYEPSRGGALFPHLYGDLPLDAVLSVTELPIGPDGQHVFPADLISSAGPATGASV</sequence>
<dbReference type="Pfam" id="PF06108">
    <property type="entry name" value="DUF952"/>
    <property type="match status" value="1"/>
</dbReference>
<dbReference type="InterPro" id="IPR009297">
    <property type="entry name" value="DUF952"/>
</dbReference>